<feature type="chain" id="PRO_5012648952" evidence="1">
    <location>
        <begin position="31"/>
        <end position="573"/>
    </location>
</feature>
<organism evidence="2 3">
    <name type="scientific">Flavobacterium aurantiibacter</name>
    <dbReference type="NCBI Taxonomy" id="2023067"/>
    <lineage>
        <taxon>Bacteria</taxon>
        <taxon>Pseudomonadati</taxon>
        <taxon>Bacteroidota</taxon>
        <taxon>Flavobacteriia</taxon>
        <taxon>Flavobacteriales</taxon>
        <taxon>Flavobacteriaceae</taxon>
        <taxon>Flavobacterium</taxon>
    </lineage>
</organism>
<gene>
    <name evidence="2" type="ORF">CHX27_10695</name>
</gene>
<dbReference type="AlphaFoldDB" id="A0A255ZQP1"/>
<dbReference type="EMBL" id="NOXX01000207">
    <property type="protein sequence ID" value="OYQ43195.1"/>
    <property type="molecule type" value="Genomic_DNA"/>
</dbReference>
<dbReference type="Gene3D" id="1.25.40.390">
    <property type="match status" value="1"/>
</dbReference>
<evidence type="ECO:0000313" key="3">
    <source>
        <dbReference type="Proteomes" id="UP000216035"/>
    </source>
</evidence>
<name>A0A255ZQP1_9FLAO</name>
<keyword evidence="3" id="KW-1185">Reference proteome</keyword>
<evidence type="ECO:0000313" key="2">
    <source>
        <dbReference type="EMBL" id="OYQ43195.1"/>
    </source>
</evidence>
<accession>A0A255ZQP1</accession>
<reference evidence="2 3" key="1">
    <citation type="submission" date="2017-07" db="EMBL/GenBank/DDBJ databases">
        <title>Flavobacterium cyanobacteriorum sp. nov., isolated from cyanobacterial aggregates in a eutrophic lake.</title>
        <authorList>
            <person name="Cai H."/>
        </authorList>
    </citation>
    <scope>NUCLEOTIDE SEQUENCE [LARGE SCALE GENOMIC DNA]</scope>
    <source>
        <strain evidence="2 3">TH167</strain>
    </source>
</reference>
<sequence length="573" mass="63782">MYTIKYKLSSRIGAYALALGVLFSSCQDFLDVDKDNDNPTNAPLSLLLTGSQVDLNNLTNFNVNGGTILSVYTHQTTTREEYDQYGLKVDNINMLNDWNAVYYTLLNINNIISKGTESGDLVYVGIAQIEKAYIMSVAVDLWGDVPYSEAGQLESGIISPKFDEQRTIYNEIFALLDTAKENINSGEGLNQPGSDDLIYDGDTDKWIRFANTFKLKLYNQIRKVSDFDTAGFNALVAEGNFMTSSADDFEFKHYNVLAPVDERNLLFLESYNSTQFGSYQSPWFYEIMKGVNPNIHNGNRDPRIPYYFFNQLQANQLPVDQGNPETGDPVADYWDAGTGFFSIRFGSVGPNVSFSAENSYTYPGIFPAGGRYDDGEGASVNVLMAGTTDRPTGIAPHRILTYDEFLYIQAELIHVGLMSGSASAKLREAMEASFAKVDQVVAANDAPQDVPVLAGTTAANTFIDNVIDEFNSAGNNKKLEIIMTQKWVATYGDPMDQYNDYRRTGFPVLADPLAPSPEYQLDNGDDFPLDDADTVLSNPYQFSWFWPVNELNVNSNAPAQKNPASYKIFWDID</sequence>
<dbReference type="Proteomes" id="UP000216035">
    <property type="component" value="Unassembled WGS sequence"/>
</dbReference>
<dbReference type="RefSeq" id="WP_094486776.1">
    <property type="nucleotide sequence ID" value="NZ_NOXX01000207.1"/>
</dbReference>
<dbReference type="OrthoDB" id="725917at2"/>
<comment type="caution">
    <text evidence="2">The sequence shown here is derived from an EMBL/GenBank/DDBJ whole genome shotgun (WGS) entry which is preliminary data.</text>
</comment>
<feature type="signal peptide" evidence="1">
    <location>
        <begin position="1"/>
        <end position="30"/>
    </location>
</feature>
<dbReference type="PROSITE" id="PS51257">
    <property type="entry name" value="PROKAR_LIPOPROTEIN"/>
    <property type="match status" value="1"/>
</dbReference>
<protein>
    <submittedName>
        <fullName evidence="2">SusD/RagB family nutrient-binding outer membrane lipoprotein</fullName>
    </submittedName>
</protein>
<proteinExistence type="predicted"/>
<dbReference type="Pfam" id="PF12771">
    <property type="entry name" value="SusD-like_2"/>
    <property type="match status" value="2"/>
</dbReference>
<keyword evidence="2" id="KW-0449">Lipoprotein</keyword>
<keyword evidence="1" id="KW-0732">Signal</keyword>
<dbReference type="InterPro" id="IPR011990">
    <property type="entry name" value="TPR-like_helical_dom_sf"/>
</dbReference>
<evidence type="ECO:0000256" key="1">
    <source>
        <dbReference type="SAM" id="SignalP"/>
    </source>
</evidence>
<dbReference type="SUPFAM" id="SSF48452">
    <property type="entry name" value="TPR-like"/>
    <property type="match status" value="1"/>
</dbReference>
<dbReference type="InterPro" id="IPR041662">
    <property type="entry name" value="SusD-like_2"/>
</dbReference>